<accession>A0A9P5Y130</accession>
<reference evidence="2" key="1">
    <citation type="submission" date="2020-11" db="EMBL/GenBank/DDBJ databases">
        <authorList>
            <consortium name="DOE Joint Genome Institute"/>
            <person name="Ahrendt S."/>
            <person name="Riley R."/>
            <person name="Andreopoulos W."/>
            <person name="Labutti K."/>
            <person name="Pangilinan J."/>
            <person name="Ruiz-Duenas F.J."/>
            <person name="Barrasa J.M."/>
            <person name="Sanchez-Garcia M."/>
            <person name="Camarero S."/>
            <person name="Miyauchi S."/>
            <person name="Serrano A."/>
            <person name="Linde D."/>
            <person name="Babiker R."/>
            <person name="Drula E."/>
            <person name="Ayuso-Fernandez I."/>
            <person name="Pacheco R."/>
            <person name="Padilla G."/>
            <person name="Ferreira P."/>
            <person name="Barriuso J."/>
            <person name="Kellner H."/>
            <person name="Castanera R."/>
            <person name="Alfaro M."/>
            <person name="Ramirez L."/>
            <person name="Pisabarro A.G."/>
            <person name="Kuo A."/>
            <person name="Tritt A."/>
            <person name="Lipzen A."/>
            <person name="He G."/>
            <person name="Yan M."/>
            <person name="Ng V."/>
            <person name="Cullen D."/>
            <person name="Martin F."/>
            <person name="Rosso M.-N."/>
            <person name="Henrissat B."/>
            <person name="Hibbett D."/>
            <person name="Martinez A.T."/>
            <person name="Grigoriev I.V."/>
        </authorList>
    </citation>
    <scope>NUCLEOTIDE SEQUENCE</scope>
    <source>
        <strain evidence="2">CBS 247.69</strain>
    </source>
</reference>
<dbReference type="Proteomes" id="UP000807353">
    <property type="component" value="Unassembled WGS sequence"/>
</dbReference>
<feature type="region of interest" description="Disordered" evidence="1">
    <location>
        <begin position="1"/>
        <end position="38"/>
    </location>
</feature>
<protein>
    <submittedName>
        <fullName evidence="2">Uncharacterized protein</fullName>
    </submittedName>
</protein>
<evidence type="ECO:0000313" key="3">
    <source>
        <dbReference type="Proteomes" id="UP000807353"/>
    </source>
</evidence>
<feature type="compositionally biased region" description="Basic and acidic residues" evidence="1">
    <location>
        <begin position="205"/>
        <end position="218"/>
    </location>
</feature>
<dbReference type="EMBL" id="MU150300">
    <property type="protein sequence ID" value="KAF9460364.1"/>
    <property type="molecule type" value="Genomic_DNA"/>
</dbReference>
<evidence type="ECO:0000256" key="1">
    <source>
        <dbReference type="SAM" id="MobiDB-lite"/>
    </source>
</evidence>
<proteinExistence type="predicted"/>
<name>A0A9P5Y130_9AGAR</name>
<keyword evidence="3" id="KW-1185">Reference proteome</keyword>
<gene>
    <name evidence="2" type="ORF">BDZ94DRAFT_1311616</name>
</gene>
<organism evidence="2 3">
    <name type="scientific">Collybia nuda</name>
    <dbReference type="NCBI Taxonomy" id="64659"/>
    <lineage>
        <taxon>Eukaryota</taxon>
        <taxon>Fungi</taxon>
        <taxon>Dikarya</taxon>
        <taxon>Basidiomycota</taxon>
        <taxon>Agaricomycotina</taxon>
        <taxon>Agaricomycetes</taxon>
        <taxon>Agaricomycetidae</taxon>
        <taxon>Agaricales</taxon>
        <taxon>Tricholomatineae</taxon>
        <taxon>Clitocybaceae</taxon>
        <taxon>Collybia</taxon>
    </lineage>
</organism>
<feature type="region of interest" description="Disordered" evidence="1">
    <location>
        <begin position="198"/>
        <end position="273"/>
    </location>
</feature>
<dbReference type="OrthoDB" id="3070535at2759"/>
<feature type="compositionally biased region" description="Polar residues" evidence="1">
    <location>
        <begin position="12"/>
        <end position="25"/>
    </location>
</feature>
<comment type="caution">
    <text evidence="2">The sequence shown here is derived from an EMBL/GenBank/DDBJ whole genome shotgun (WGS) entry which is preliminary data.</text>
</comment>
<evidence type="ECO:0000313" key="2">
    <source>
        <dbReference type="EMBL" id="KAF9460364.1"/>
    </source>
</evidence>
<sequence>MKEDSSRHHSTRTTLVTQGPPQASFSADALSESPHNYGPGSCDTYLREDLRRHHVYISFENTLQNILHAPEDWREDGHEYRKIINKIIEDKGFREKYDIYLALCGDTGVAARSLHAPQAELCNATIPLINSFGVAYHRKEEKDLLQFSVKHPIPVAKGLCTVNGEIFPDMIEAFKSSETENIISWPMIVHVGEMATLDTEEDDPQSERHSPALKRTKDADEDEAALTNKKRKISSDQSSLGEGDQVSSQRASGTGPGEGTTTSTAESEATDDIPNTNVRLQCARYLMEMLNFSALRSHALITLIKRDRLQLVYADRSAIVTSSIINLRTKDGLKMFLAMLIAFHRLSPKQWGFLSLYHWG</sequence>
<dbReference type="AlphaFoldDB" id="A0A9P5Y130"/>
<feature type="compositionally biased region" description="Polar residues" evidence="1">
    <location>
        <begin position="235"/>
        <end position="250"/>
    </location>
</feature>